<accession>A0A835ESY7</accession>
<reference evidence="2" key="1">
    <citation type="submission" date="2020-07" db="EMBL/GenBank/DDBJ databases">
        <title>Genome sequence and genetic diversity analysis of an under-domesticated orphan crop, white fonio (Digitaria exilis).</title>
        <authorList>
            <person name="Bennetzen J.L."/>
            <person name="Chen S."/>
            <person name="Ma X."/>
            <person name="Wang X."/>
            <person name="Yssel A.E.J."/>
            <person name="Chaluvadi S.R."/>
            <person name="Johnson M."/>
            <person name="Gangashetty P."/>
            <person name="Hamidou F."/>
            <person name="Sanogo M.D."/>
            <person name="Zwaenepoel A."/>
            <person name="Wallace J."/>
            <person name="Van De Peer Y."/>
            <person name="Van Deynze A."/>
        </authorList>
    </citation>
    <scope>NUCLEOTIDE SEQUENCE</scope>
    <source>
        <tissue evidence="2">Leaves</tissue>
    </source>
</reference>
<evidence type="ECO:0000259" key="1">
    <source>
        <dbReference type="Pfam" id="PF00646"/>
    </source>
</evidence>
<dbReference type="PANTHER" id="PTHR32133:SF348">
    <property type="entry name" value="F-BOX DOMAIN-CONTAINING PROTEIN"/>
    <property type="match status" value="1"/>
</dbReference>
<dbReference type="EMBL" id="JACEFO010001739">
    <property type="protein sequence ID" value="KAF8713999.1"/>
    <property type="molecule type" value="Genomic_DNA"/>
</dbReference>
<gene>
    <name evidence="2" type="ORF">HU200_027989</name>
</gene>
<organism evidence="2 3">
    <name type="scientific">Digitaria exilis</name>
    <dbReference type="NCBI Taxonomy" id="1010633"/>
    <lineage>
        <taxon>Eukaryota</taxon>
        <taxon>Viridiplantae</taxon>
        <taxon>Streptophyta</taxon>
        <taxon>Embryophyta</taxon>
        <taxon>Tracheophyta</taxon>
        <taxon>Spermatophyta</taxon>
        <taxon>Magnoliopsida</taxon>
        <taxon>Liliopsida</taxon>
        <taxon>Poales</taxon>
        <taxon>Poaceae</taxon>
        <taxon>PACMAD clade</taxon>
        <taxon>Panicoideae</taxon>
        <taxon>Panicodae</taxon>
        <taxon>Paniceae</taxon>
        <taxon>Anthephorinae</taxon>
        <taxon>Digitaria</taxon>
    </lineage>
</organism>
<dbReference type="SUPFAM" id="SSF81383">
    <property type="entry name" value="F-box domain"/>
    <property type="match status" value="1"/>
</dbReference>
<proteinExistence type="predicted"/>
<dbReference type="AlphaFoldDB" id="A0A835ESY7"/>
<dbReference type="Proteomes" id="UP000636709">
    <property type="component" value="Unassembled WGS sequence"/>
</dbReference>
<comment type="caution">
    <text evidence="2">The sequence shown here is derived from an EMBL/GenBank/DDBJ whole genome shotgun (WGS) entry which is preliminary data.</text>
</comment>
<dbReference type="InterPro" id="IPR036047">
    <property type="entry name" value="F-box-like_dom_sf"/>
</dbReference>
<keyword evidence="3" id="KW-1185">Reference proteome</keyword>
<dbReference type="Pfam" id="PF00646">
    <property type="entry name" value="F-box"/>
    <property type="match status" value="1"/>
</dbReference>
<sequence>MEELVGEILLRLPPEEPKHLFRAALVCKPWLRILCDPAFLRRYRAFHGAPPLLGLLHKRQVPIGVSPIRFASTTSLPDFPHPFPDGCPLDCRHGRVLIRMLGNTGLEYLVWDPITGDKHGVHVPDVKWMAYSSAVLCAVDGCGHLDCHGGPFASCPWAPSRTRIT</sequence>
<feature type="domain" description="F-box" evidence="1">
    <location>
        <begin position="2"/>
        <end position="41"/>
    </location>
</feature>
<name>A0A835ESY7_9POAL</name>
<evidence type="ECO:0000313" key="3">
    <source>
        <dbReference type="Proteomes" id="UP000636709"/>
    </source>
</evidence>
<dbReference type="PANTHER" id="PTHR32133">
    <property type="entry name" value="OS07G0120400 PROTEIN"/>
    <property type="match status" value="1"/>
</dbReference>
<dbReference type="OrthoDB" id="673198at2759"/>
<evidence type="ECO:0000313" key="2">
    <source>
        <dbReference type="EMBL" id="KAF8713999.1"/>
    </source>
</evidence>
<protein>
    <recommendedName>
        <fullName evidence="1">F-box domain-containing protein</fullName>
    </recommendedName>
</protein>
<dbReference type="InterPro" id="IPR001810">
    <property type="entry name" value="F-box_dom"/>
</dbReference>